<dbReference type="Proteomes" id="UP000887116">
    <property type="component" value="Unassembled WGS sequence"/>
</dbReference>
<evidence type="ECO:0000313" key="1">
    <source>
        <dbReference type="EMBL" id="GFQ77933.1"/>
    </source>
</evidence>
<proteinExistence type="predicted"/>
<name>A0A8X6FED0_TRICU</name>
<dbReference type="EMBL" id="BMAO01031834">
    <property type="protein sequence ID" value="GFQ77933.1"/>
    <property type="molecule type" value="Genomic_DNA"/>
</dbReference>
<protein>
    <submittedName>
        <fullName evidence="1">Uncharacterized protein</fullName>
    </submittedName>
</protein>
<sequence length="139" mass="15855">MDIKHLGYSSEHRLPGWLLPCYFDGMAGYFSWYALSFRLIDVDCAGHRGRLSQAGLVWTESILHPLSQFFVMNLNVLYWFPLTFQRLLSWSFSLLMALTGLMMATSPCSHFTVHCGLLLIVYSSSNDEGSDIFFLICPL</sequence>
<keyword evidence="2" id="KW-1185">Reference proteome</keyword>
<gene>
    <name evidence="1" type="ORF">TNCT_722521</name>
</gene>
<reference evidence="1" key="1">
    <citation type="submission" date="2020-07" db="EMBL/GenBank/DDBJ databases">
        <title>Multicomponent nature underlies the extraordinary mechanical properties of spider dragline silk.</title>
        <authorList>
            <person name="Kono N."/>
            <person name="Nakamura H."/>
            <person name="Mori M."/>
            <person name="Yoshida Y."/>
            <person name="Ohtoshi R."/>
            <person name="Malay A.D."/>
            <person name="Moran D.A.P."/>
            <person name="Tomita M."/>
            <person name="Numata K."/>
            <person name="Arakawa K."/>
        </authorList>
    </citation>
    <scope>NUCLEOTIDE SEQUENCE</scope>
</reference>
<accession>A0A8X6FED0</accession>
<comment type="caution">
    <text evidence="1">The sequence shown here is derived from an EMBL/GenBank/DDBJ whole genome shotgun (WGS) entry which is preliminary data.</text>
</comment>
<organism evidence="1 2">
    <name type="scientific">Trichonephila clavata</name>
    <name type="common">Joro spider</name>
    <name type="synonym">Nephila clavata</name>
    <dbReference type="NCBI Taxonomy" id="2740835"/>
    <lineage>
        <taxon>Eukaryota</taxon>
        <taxon>Metazoa</taxon>
        <taxon>Ecdysozoa</taxon>
        <taxon>Arthropoda</taxon>
        <taxon>Chelicerata</taxon>
        <taxon>Arachnida</taxon>
        <taxon>Araneae</taxon>
        <taxon>Araneomorphae</taxon>
        <taxon>Entelegynae</taxon>
        <taxon>Araneoidea</taxon>
        <taxon>Nephilidae</taxon>
        <taxon>Trichonephila</taxon>
    </lineage>
</organism>
<evidence type="ECO:0000313" key="2">
    <source>
        <dbReference type="Proteomes" id="UP000887116"/>
    </source>
</evidence>
<dbReference type="AlphaFoldDB" id="A0A8X6FED0"/>